<keyword evidence="4" id="KW-0804">Transcription</keyword>
<proteinExistence type="inferred from homology"/>
<keyword evidence="7" id="KW-1185">Reference proteome</keyword>
<dbReference type="Proteomes" id="UP001597304">
    <property type="component" value="Unassembled WGS sequence"/>
</dbReference>
<reference evidence="7" key="1">
    <citation type="journal article" date="2019" name="Int. J. Syst. Evol. Microbiol.">
        <title>The Global Catalogue of Microorganisms (GCM) 10K type strain sequencing project: providing services to taxonomists for standard genome sequencing and annotation.</title>
        <authorList>
            <consortium name="The Broad Institute Genomics Platform"/>
            <consortium name="The Broad Institute Genome Sequencing Center for Infectious Disease"/>
            <person name="Wu L."/>
            <person name="Ma J."/>
        </authorList>
    </citation>
    <scope>NUCLEOTIDE SEQUENCE [LARGE SCALE GENOMIC DNA]</scope>
    <source>
        <strain evidence="7">LMG 29247</strain>
    </source>
</reference>
<evidence type="ECO:0000256" key="3">
    <source>
        <dbReference type="ARBA" id="ARBA00023125"/>
    </source>
</evidence>
<gene>
    <name evidence="6" type="ORF">ACFSF0_10075</name>
</gene>
<dbReference type="InterPro" id="IPR000847">
    <property type="entry name" value="LysR_HTH_N"/>
</dbReference>
<dbReference type="PRINTS" id="PR00039">
    <property type="entry name" value="HTHLYSR"/>
</dbReference>
<accession>A0ABW4KXB8</accession>
<dbReference type="RefSeq" id="WP_147911536.1">
    <property type="nucleotide sequence ID" value="NZ_JBHUEJ010000019.1"/>
</dbReference>
<dbReference type="PANTHER" id="PTHR30126:SF94">
    <property type="entry name" value="LYSR FAMILY TRANSCRIPTIONAL REGULATOR"/>
    <property type="match status" value="1"/>
</dbReference>
<dbReference type="PROSITE" id="PS50931">
    <property type="entry name" value="HTH_LYSR"/>
    <property type="match status" value="1"/>
</dbReference>
<dbReference type="PANTHER" id="PTHR30126">
    <property type="entry name" value="HTH-TYPE TRANSCRIPTIONAL REGULATOR"/>
    <property type="match status" value="1"/>
</dbReference>
<comment type="similarity">
    <text evidence="1">Belongs to the LysR transcriptional regulatory family.</text>
</comment>
<protein>
    <submittedName>
        <fullName evidence="6">LysR substrate-binding domain-containing protein</fullName>
    </submittedName>
</protein>
<evidence type="ECO:0000256" key="4">
    <source>
        <dbReference type="ARBA" id="ARBA00023163"/>
    </source>
</evidence>
<evidence type="ECO:0000256" key="1">
    <source>
        <dbReference type="ARBA" id="ARBA00009437"/>
    </source>
</evidence>
<dbReference type="InterPro" id="IPR036388">
    <property type="entry name" value="WH-like_DNA-bd_sf"/>
</dbReference>
<dbReference type="InterPro" id="IPR005119">
    <property type="entry name" value="LysR_subst-bd"/>
</dbReference>
<dbReference type="Gene3D" id="1.10.10.10">
    <property type="entry name" value="Winged helix-like DNA-binding domain superfamily/Winged helix DNA-binding domain"/>
    <property type="match status" value="1"/>
</dbReference>
<comment type="caution">
    <text evidence="6">The sequence shown here is derived from an EMBL/GenBank/DDBJ whole genome shotgun (WGS) entry which is preliminary data.</text>
</comment>
<feature type="domain" description="HTH lysR-type" evidence="5">
    <location>
        <begin position="13"/>
        <end position="69"/>
    </location>
</feature>
<keyword evidence="2" id="KW-0805">Transcription regulation</keyword>
<dbReference type="Gene3D" id="3.40.190.290">
    <property type="match status" value="1"/>
</dbReference>
<organism evidence="6 7">
    <name type="scientific">Ottowia flava</name>
    <dbReference type="NCBI Taxonomy" id="2675430"/>
    <lineage>
        <taxon>Bacteria</taxon>
        <taxon>Pseudomonadati</taxon>
        <taxon>Pseudomonadota</taxon>
        <taxon>Betaproteobacteria</taxon>
        <taxon>Burkholderiales</taxon>
        <taxon>Comamonadaceae</taxon>
        <taxon>Ottowia</taxon>
    </lineage>
</organism>
<dbReference type="Pfam" id="PF03466">
    <property type="entry name" value="LysR_substrate"/>
    <property type="match status" value="1"/>
</dbReference>
<sequence length="306" mass="33271">MLIDQTDHLARATLRQYEVFLAIAQTGTARAAADQLARSQSAISSALAELESALGQPLFDRTGKRLKLNAHGRALVAPARALIERAADIEAMFAQDSAVSLHVAASFTVGEYLLPERLAQWVRRYPRRPVQMSVDNTRDVVEAVAALQADIGFVEGPVAHRDVLVRPWLDDELVLVARAGHPLAGSSVELAALRSAAWALREPGSGTRQVAESWLRRRLESIHVALELGSTEAIKRALLASDLLSALSRYAVQREIDHGTLVSLHSRLGPQRRALSIVSHRARPDRGAIADFIAHCRGEAPRPASV</sequence>
<keyword evidence="3" id="KW-0238">DNA-binding</keyword>
<evidence type="ECO:0000256" key="2">
    <source>
        <dbReference type="ARBA" id="ARBA00023015"/>
    </source>
</evidence>
<dbReference type="EMBL" id="JBHUEJ010000019">
    <property type="protein sequence ID" value="MFD1710953.1"/>
    <property type="molecule type" value="Genomic_DNA"/>
</dbReference>
<dbReference type="SUPFAM" id="SSF53850">
    <property type="entry name" value="Periplasmic binding protein-like II"/>
    <property type="match status" value="1"/>
</dbReference>
<evidence type="ECO:0000313" key="6">
    <source>
        <dbReference type="EMBL" id="MFD1710953.1"/>
    </source>
</evidence>
<name>A0ABW4KXB8_9BURK</name>
<dbReference type="InterPro" id="IPR036390">
    <property type="entry name" value="WH_DNA-bd_sf"/>
</dbReference>
<dbReference type="SUPFAM" id="SSF46785">
    <property type="entry name" value="Winged helix' DNA-binding domain"/>
    <property type="match status" value="1"/>
</dbReference>
<evidence type="ECO:0000259" key="5">
    <source>
        <dbReference type="PROSITE" id="PS50931"/>
    </source>
</evidence>
<dbReference type="Pfam" id="PF00126">
    <property type="entry name" value="HTH_1"/>
    <property type="match status" value="1"/>
</dbReference>
<evidence type="ECO:0000313" key="7">
    <source>
        <dbReference type="Proteomes" id="UP001597304"/>
    </source>
</evidence>